<sequence>MAMLLLRLKRLSPALTVSSKKRFGTLQPFCSVQSSARGRRASVFFNNYSMVSCYTNRGVQNSLLVAGRFYSTDTSSDEDELLSIIGEAVQDNSVENVLVGGNLRSLLIDGDSPFLYRWYGHLLDFAHTSLGLPWWLTIAASIKKTNDVFILFVILPGAFGIRLLLFPFITLVNQRNYSLYHNAIPNLLKHHVQISQARVQLDLKQIFEEEGKLAQYSAEANLATTGSQLFNISIAATAFGTQFFALRKLALLNCEGLSAGGVYWFLDLTSKDPLLTILTSFTYFLWMLIRMEQSVRVGGSKTVTAIFGRFAVGSLTVGSLFIFGSLPAAPLWFCVTDFTLNTVLAMLYGTKTYRNLFSIPHPIVLSNPSQEGYVDLPSQLAQGYESGMGKIRAIRRANIAALRSAGHGILLYDGDEIKEFFKKWLSKLIGIKGDKKT</sequence>
<dbReference type="EMBL" id="KL363203">
    <property type="protein sequence ID" value="KFD54937.1"/>
    <property type="molecule type" value="Genomic_DNA"/>
</dbReference>
<dbReference type="Proteomes" id="UP000030764">
    <property type="component" value="Unassembled WGS sequence"/>
</dbReference>
<dbReference type="GO" id="GO:0032979">
    <property type="term" value="P:protein insertion into mitochondrial inner membrane from matrix"/>
    <property type="evidence" value="ECO:0007669"/>
    <property type="project" value="TreeGrafter"/>
</dbReference>
<dbReference type="EMBL" id="KL367505">
    <property type="protein sequence ID" value="KFD68414.1"/>
    <property type="molecule type" value="Genomic_DNA"/>
</dbReference>
<feature type="transmembrane region" description="Helical" evidence="5">
    <location>
        <begin position="148"/>
        <end position="172"/>
    </location>
</feature>
<keyword evidence="2 5" id="KW-0812">Transmembrane</keyword>
<evidence type="ECO:0000256" key="2">
    <source>
        <dbReference type="ARBA" id="ARBA00022692"/>
    </source>
</evidence>
<dbReference type="PANTHER" id="PTHR12428:SF66">
    <property type="entry name" value="MITOCHONDRIAL INNER MEMBRANE PROTEIN OXA1L"/>
    <property type="match status" value="1"/>
</dbReference>
<dbReference type="Proteomes" id="UP000030758">
    <property type="component" value="Unassembled WGS sequence"/>
</dbReference>
<organism evidence="6 8">
    <name type="scientific">Trichuris suis</name>
    <name type="common">pig whipworm</name>
    <dbReference type="NCBI Taxonomy" id="68888"/>
    <lineage>
        <taxon>Eukaryota</taxon>
        <taxon>Metazoa</taxon>
        <taxon>Ecdysozoa</taxon>
        <taxon>Nematoda</taxon>
        <taxon>Enoplea</taxon>
        <taxon>Dorylaimia</taxon>
        <taxon>Trichinellida</taxon>
        <taxon>Trichuridae</taxon>
        <taxon>Trichuris</taxon>
    </lineage>
</organism>
<dbReference type="GO" id="GO:0005743">
    <property type="term" value="C:mitochondrial inner membrane"/>
    <property type="evidence" value="ECO:0007669"/>
    <property type="project" value="TreeGrafter"/>
</dbReference>
<accession>A0A085MCJ1</accession>
<evidence type="ECO:0000313" key="6">
    <source>
        <dbReference type="EMBL" id="KFD54937.1"/>
    </source>
</evidence>
<evidence type="ECO:0000313" key="7">
    <source>
        <dbReference type="EMBL" id="KFD68414.1"/>
    </source>
</evidence>
<dbReference type="InterPro" id="IPR001708">
    <property type="entry name" value="YidC/ALB3/OXA1/COX18"/>
</dbReference>
<feature type="transmembrane region" description="Helical" evidence="5">
    <location>
        <begin position="303"/>
        <end position="323"/>
    </location>
</feature>
<dbReference type="PANTHER" id="PTHR12428">
    <property type="entry name" value="OXA1"/>
    <property type="match status" value="1"/>
</dbReference>
<gene>
    <name evidence="6" type="ORF">M513_04119</name>
    <name evidence="7" type="ORF">M514_04119</name>
</gene>
<proteinExistence type="predicted"/>
<name>A0A085MCJ1_9BILA</name>
<evidence type="ECO:0000313" key="8">
    <source>
        <dbReference type="Proteomes" id="UP000030764"/>
    </source>
</evidence>
<keyword evidence="4 5" id="KW-0472">Membrane</keyword>
<dbReference type="AlphaFoldDB" id="A0A085MCJ1"/>
<evidence type="ECO:0000256" key="1">
    <source>
        <dbReference type="ARBA" id="ARBA00004141"/>
    </source>
</evidence>
<feature type="transmembrane region" description="Helical" evidence="5">
    <location>
        <begin position="272"/>
        <end position="291"/>
    </location>
</feature>
<dbReference type="GO" id="GO:0032977">
    <property type="term" value="F:membrane insertase activity"/>
    <property type="evidence" value="ECO:0007669"/>
    <property type="project" value="InterPro"/>
</dbReference>
<comment type="subcellular location">
    <subcellularLocation>
        <location evidence="1">Membrane</location>
        <topology evidence="1">Multi-pass membrane protein</topology>
    </subcellularLocation>
</comment>
<protein>
    <submittedName>
        <fullName evidence="6">Uncharacterized protein</fullName>
    </submittedName>
</protein>
<evidence type="ECO:0000256" key="5">
    <source>
        <dbReference type="SAM" id="Phobius"/>
    </source>
</evidence>
<keyword evidence="8" id="KW-1185">Reference proteome</keyword>
<evidence type="ECO:0000256" key="3">
    <source>
        <dbReference type="ARBA" id="ARBA00022989"/>
    </source>
</evidence>
<evidence type="ECO:0000256" key="4">
    <source>
        <dbReference type="ARBA" id="ARBA00023136"/>
    </source>
</evidence>
<keyword evidence="3 5" id="KW-1133">Transmembrane helix</keyword>
<reference evidence="6 8" key="1">
    <citation type="journal article" date="2014" name="Nat. Genet.">
        <title>Genome and transcriptome of the porcine whipworm Trichuris suis.</title>
        <authorList>
            <person name="Jex A.R."/>
            <person name="Nejsum P."/>
            <person name="Schwarz E.M."/>
            <person name="Hu L."/>
            <person name="Young N.D."/>
            <person name="Hall R.S."/>
            <person name="Korhonen P.K."/>
            <person name="Liao S."/>
            <person name="Thamsborg S."/>
            <person name="Xia J."/>
            <person name="Xu P."/>
            <person name="Wang S."/>
            <person name="Scheerlinck J.P."/>
            <person name="Hofmann A."/>
            <person name="Sternberg P.W."/>
            <person name="Wang J."/>
            <person name="Gasser R.B."/>
        </authorList>
    </citation>
    <scope>NUCLEOTIDE SEQUENCE [LARGE SCALE GENOMIC DNA]</scope>
    <source>
        <strain evidence="7">DCEP-RM93F</strain>
        <strain evidence="6">DCEP-RM93M</strain>
    </source>
</reference>